<dbReference type="AlphaFoldDB" id="A0A811Q7J0"/>
<sequence>MVGDPRLLSNLHDVPAGMRIRAADGNTMPITKIGDIQMITADIRNPGVCLVPGLKLDLISVHQFMRSRICTWFEGDRAMLYAGTELVGIAVTPQENFYGLYILQFLSMPKIAAASRYIFRGGSLSSCLDNWLYRNAWSYQPPRKMLSCWVTPDRSVHMVGDPRLLSNLHDASAGMRIRAADGNTMPITKIGDI</sequence>
<dbReference type="EMBL" id="CAJGYO010000009">
    <property type="protein sequence ID" value="CAD6252685.1"/>
    <property type="molecule type" value="Genomic_DNA"/>
</dbReference>
<keyword evidence="2" id="KW-1185">Reference proteome</keyword>
<organism evidence="1 2">
    <name type="scientific">Miscanthus lutarioriparius</name>
    <dbReference type="NCBI Taxonomy" id="422564"/>
    <lineage>
        <taxon>Eukaryota</taxon>
        <taxon>Viridiplantae</taxon>
        <taxon>Streptophyta</taxon>
        <taxon>Embryophyta</taxon>
        <taxon>Tracheophyta</taxon>
        <taxon>Spermatophyta</taxon>
        <taxon>Magnoliopsida</taxon>
        <taxon>Liliopsida</taxon>
        <taxon>Poales</taxon>
        <taxon>Poaceae</taxon>
        <taxon>PACMAD clade</taxon>
        <taxon>Panicoideae</taxon>
        <taxon>Andropogonodae</taxon>
        <taxon>Andropogoneae</taxon>
        <taxon>Saccharinae</taxon>
        <taxon>Miscanthus</taxon>
    </lineage>
</organism>
<reference evidence="1" key="1">
    <citation type="submission" date="2020-10" db="EMBL/GenBank/DDBJ databases">
        <authorList>
            <person name="Han B."/>
            <person name="Lu T."/>
            <person name="Zhao Q."/>
            <person name="Huang X."/>
            <person name="Zhao Y."/>
        </authorList>
    </citation>
    <scope>NUCLEOTIDE SEQUENCE</scope>
</reference>
<name>A0A811Q7J0_9POAL</name>
<protein>
    <submittedName>
        <fullName evidence="1">Uncharacterized protein</fullName>
    </submittedName>
</protein>
<comment type="caution">
    <text evidence="1">The sequence shown here is derived from an EMBL/GenBank/DDBJ whole genome shotgun (WGS) entry which is preliminary data.</text>
</comment>
<evidence type="ECO:0000313" key="1">
    <source>
        <dbReference type="EMBL" id="CAD6252685.1"/>
    </source>
</evidence>
<dbReference type="OrthoDB" id="669612at2759"/>
<accession>A0A811Q7J0</accession>
<evidence type="ECO:0000313" key="2">
    <source>
        <dbReference type="Proteomes" id="UP000604825"/>
    </source>
</evidence>
<dbReference type="Proteomes" id="UP000604825">
    <property type="component" value="Unassembled WGS sequence"/>
</dbReference>
<proteinExistence type="predicted"/>
<gene>
    <name evidence="1" type="ORF">NCGR_LOCUS36333</name>
</gene>